<evidence type="ECO:0000259" key="6">
    <source>
        <dbReference type="Pfam" id="PF04893"/>
    </source>
</evidence>
<keyword evidence="2 5" id="KW-0812">Transmembrane</keyword>
<proteinExistence type="predicted"/>
<comment type="subcellular location">
    <subcellularLocation>
        <location evidence="1">Membrane</location>
        <topology evidence="1">Multi-pass membrane protein</topology>
    </subcellularLocation>
</comment>
<accession>A0A4D6GV77</accession>
<name>A0A4D6GV77_HALS9</name>
<evidence type="ECO:0000256" key="4">
    <source>
        <dbReference type="ARBA" id="ARBA00023136"/>
    </source>
</evidence>
<feature type="transmembrane region" description="Helical" evidence="5">
    <location>
        <begin position="108"/>
        <end position="131"/>
    </location>
</feature>
<dbReference type="AlphaFoldDB" id="A0A4D6GV77"/>
<dbReference type="Pfam" id="PF04893">
    <property type="entry name" value="Yip1"/>
    <property type="match status" value="1"/>
</dbReference>
<evidence type="ECO:0000256" key="5">
    <source>
        <dbReference type="SAM" id="Phobius"/>
    </source>
</evidence>
<feature type="transmembrane region" description="Helical" evidence="5">
    <location>
        <begin position="186"/>
        <end position="203"/>
    </location>
</feature>
<protein>
    <submittedName>
        <fullName evidence="7">Yip1 domain protein</fullName>
    </submittedName>
</protein>
<feature type="transmembrane region" description="Helical" evidence="5">
    <location>
        <begin position="21"/>
        <end position="46"/>
    </location>
</feature>
<evidence type="ECO:0000256" key="3">
    <source>
        <dbReference type="ARBA" id="ARBA00022989"/>
    </source>
</evidence>
<evidence type="ECO:0000313" key="7">
    <source>
        <dbReference type="EMBL" id="QCC44117.1"/>
    </source>
</evidence>
<keyword evidence="4 5" id="KW-0472">Membrane</keyword>
<reference evidence="8 10" key="2">
    <citation type="submission" date="2019-07" db="EMBL/GenBank/DDBJ databases">
        <title>Genomic Encyclopedia of Archaeal and Bacterial Type Strains, Phase II (KMG-II): from individual species to whole genera.</title>
        <authorList>
            <person name="Goeker M."/>
        </authorList>
    </citation>
    <scope>NUCLEOTIDE SEQUENCE [LARGE SCALE GENOMIC DNA]</scope>
    <source>
        <strain evidence="8 10">DSM 3754</strain>
    </source>
</reference>
<gene>
    <name evidence="8" type="ORF">APQ99_01476</name>
    <name evidence="7" type="ORF">HBSAL_01935</name>
</gene>
<feature type="transmembrane region" description="Helical" evidence="5">
    <location>
        <begin position="66"/>
        <end position="96"/>
    </location>
</feature>
<reference evidence="7 9" key="1">
    <citation type="journal article" date="2019" name="Microbiol. Resour. Announc.">
        <title>The Genome Sequence of the Halobacterium salinarum Type Strain Is Closely Related to That of Laboratory Strains NRC-1 and R1.</title>
        <authorList>
            <person name="Pfeiffer F."/>
            <person name="Marchfelder A."/>
            <person name="Habermann B."/>
            <person name="Dyall-Smith M.L."/>
        </authorList>
    </citation>
    <scope>NUCLEOTIDE SEQUENCE [LARGE SCALE GENOMIC DNA]</scope>
    <source>
        <strain evidence="7">91-R6</strain>
        <strain evidence="9">ATCC 33171 / DSM 3754 / JCM 8978 / NBRC 102687 / NCIMB 764 / 91-R6</strain>
    </source>
</reference>
<evidence type="ECO:0000256" key="1">
    <source>
        <dbReference type="ARBA" id="ARBA00004141"/>
    </source>
</evidence>
<dbReference type="InterPro" id="IPR006977">
    <property type="entry name" value="Yip1_dom"/>
</dbReference>
<sequence>MAPRTPFLHPREYFDQHGFDLRPAAVVAGVAALSLALVLIGFGVLLSNKLAAAGGADAASTIWPLVGASIVGLVLAMAVGWVLIAGVLHVFARAIIGHDGRFTETFAIVGWGTAPTALTGLALFVALAVAVDGATVSSPELFLEQFQATLQQTSAVRTAISFAVAGWQTYLYAHGLAVAFDDDSEAPWLAGGVIAYGSWLLTLF</sequence>
<dbReference type="RefSeq" id="WP_010902136.1">
    <property type="nucleotide sequence ID" value="NZ_VRYN01000002.1"/>
</dbReference>
<dbReference type="Proteomes" id="UP000296216">
    <property type="component" value="Chromosome"/>
</dbReference>
<evidence type="ECO:0000313" key="9">
    <source>
        <dbReference type="Proteomes" id="UP000296216"/>
    </source>
</evidence>
<keyword evidence="3 5" id="KW-1133">Transmembrane helix</keyword>
<evidence type="ECO:0000256" key="2">
    <source>
        <dbReference type="ARBA" id="ARBA00022692"/>
    </source>
</evidence>
<feature type="domain" description="Yip1" evidence="6">
    <location>
        <begin position="7"/>
        <end position="202"/>
    </location>
</feature>
<dbReference type="EMBL" id="CP038631">
    <property type="protein sequence ID" value="QCC44117.1"/>
    <property type="molecule type" value="Genomic_DNA"/>
</dbReference>
<dbReference type="GO" id="GO:0016020">
    <property type="term" value="C:membrane"/>
    <property type="evidence" value="ECO:0007669"/>
    <property type="project" value="UniProtKB-SubCell"/>
</dbReference>
<dbReference type="Proteomes" id="UP000323075">
    <property type="component" value="Unassembled WGS sequence"/>
</dbReference>
<dbReference type="EMBL" id="VRYN01000002">
    <property type="protein sequence ID" value="TYO76835.1"/>
    <property type="molecule type" value="Genomic_DNA"/>
</dbReference>
<evidence type="ECO:0000313" key="10">
    <source>
        <dbReference type="Proteomes" id="UP000323075"/>
    </source>
</evidence>
<reference evidence="7" key="3">
    <citation type="journal article" name="MicrobiologyOpen">
        <title>Whole-genome comparison between the type strain of Halobacterium salinarum (DSM 3754(T)) and the laboratory strains R1 and NRC-1.</title>
        <authorList>
            <person name="Pfeiffer F."/>
            <person name="Losensky G."/>
            <person name="Marchfelder A."/>
            <person name="Habermann B."/>
            <person name="Dyall-Smith M."/>
        </authorList>
    </citation>
    <scope>NUCLEOTIDE SEQUENCE</scope>
    <source>
        <strain evidence="7">91-R6</strain>
    </source>
</reference>
<dbReference type="GeneID" id="68693208"/>
<organism evidence="7 9">
    <name type="scientific">Halobacterium salinarum (strain ATCC 33171 / DSM 3754 / JCM 8978 / NBRC 102687 / NCIMB 764 / 91-R6)</name>
    <dbReference type="NCBI Taxonomy" id="2597657"/>
    <lineage>
        <taxon>Archaea</taxon>
        <taxon>Methanobacteriati</taxon>
        <taxon>Methanobacteriota</taxon>
        <taxon>Stenosarchaea group</taxon>
        <taxon>Halobacteria</taxon>
        <taxon>Halobacteriales</taxon>
        <taxon>Halobacteriaceae</taxon>
        <taxon>Halobacterium</taxon>
    </lineage>
</organism>
<evidence type="ECO:0000313" key="8">
    <source>
        <dbReference type="EMBL" id="TYO76835.1"/>
    </source>
</evidence>